<evidence type="ECO:0000313" key="3">
    <source>
        <dbReference type="Proteomes" id="UP000286510"/>
    </source>
</evidence>
<protein>
    <submittedName>
        <fullName evidence="2">Uncharacterized protein</fullName>
    </submittedName>
</protein>
<comment type="caution">
    <text evidence="2">The sequence shown here is derived from an EMBL/GenBank/DDBJ whole genome shotgun (WGS) entry which is preliminary data.</text>
</comment>
<dbReference type="AlphaFoldDB" id="A0A3R6X058"/>
<reference evidence="2 3" key="1">
    <citation type="submission" date="2018-08" db="EMBL/GenBank/DDBJ databases">
        <title>Aphanomyces genome sequencing and annotation.</title>
        <authorList>
            <person name="Minardi D."/>
            <person name="Oidtmann B."/>
            <person name="Van Der Giezen M."/>
            <person name="Studholme D.J."/>
        </authorList>
    </citation>
    <scope>NUCLEOTIDE SEQUENCE [LARGE SCALE GENOMIC DNA]</scope>
    <source>
        <strain evidence="2 3">FDL457</strain>
    </source>
</reference>
<evidence type="ECO:0000313" key="2">
    <source>
        <dbReference type="EMBL" id="RHY95019.1"/>
    </source>
</evidence>
<accession>A0A3R6X058</accession>
<dbReference type="VEuPathDB" id="FungiDB:H257_11247"/>
<gene>
    <name evidence="2" type="ORF">DYB26_007038</name>
</gene>
<feature type="region of interest" description="Disordered" evidence="1">
    <location>
        <begin position="62"/>
        <end position="81"/>
    </location>
</feature>
<sequence>MGGEFPGAVPTNVVVPVQLAQLALQRRNSDALAKIDSFLDSLLAASSSKAALLLDSAINHSASSSSSTVDATSLRKKHPATTTLDGGATHVDLHHDLGIDILVNVFSEFEASGVTAYSSATLRDDEKKQMWLLRQSLAQQLTTTKIPQASPSKRDLLKDRYGISHATAINGAMTTGLTRRTVFAKQPSSNFNLGMLMEVEMEHRLKELFSVASEFHTIMNKTQVHLLSACVVDVNQDMTTPLVVEDKPQRVLNTELSLLQKDEVLTFGSFKNRFLKVSTVSTKVVPVKTTTQKTTSPQGKTEPTAFPTKHRLTKLQYHDILDEEKPWMAQAARAIVTPSQQVLDITSHPSSSSLQLVHKTHEDDVYDHDSSDALDELDQSMQSPVRREKRDSVDLTKHMGVMPRWKKRDSVDLMHAKRAKEKLRPAAIVYDNTKGQAPNIRQKLQECKVMMLSLTNLNFGSKK</sequence>
<evidence type="ECO:0000256" key="1">
    <source>
        <dbReference type="SAM" id="MobiDB-lite"/>
    </source>
</evidence>
<dbReference type="EMBL" id="QUTF01020910">
    <property type="protein sequence ID" value="RHY95019.1"/>
    <property type="molecule type" value="Genomic_DNA"/>
</dbReference>
<dbReference type="Proteomes" id="UP000286510">
    <property type="component" value="Unassembled WGS sequence"/>
</dbReference>
<organism evidence="2 3">
    <name type="scientific">Aphanomyces astaci</name>
    <name type="common">Crayfish plague agent</name>
    <dbReference type="NCBI Taxonomy" id="112090"/>
    <lineage>
        <taxon>Eukaryota</taxon>
        <taxon>Sar</taxon>
        <taxon>Stramenopiles</taxon>
        <taxon>Oomycota</taxon>
        <taxon>Saprolegniomycetes</taxon>
        <taxon>Saprolegniales</taxon>
        <taxon>Verrucalvaceae</taxon>
        <taxon>Aphanomyces</taxon>
    </lineage>
</organism>
<proteinExistence type="predicted"/>
<feature type="compositionally biased region" description="Low complexity" evidence="1">
    <location>
        <begin position="62"/>
        <end position="72"/>
    </location>
</feature>
<name>A0A3R6X058_APHAT</name>